<sequence length="260" mass="30312">MIKPRDNKGFCQAFDVITDRTCGLGCQIKSYMTYPVCSKHDKPKFVAAIHAKEYLKSLPIYSTLTDEFINNLATYLTERSLDLKRPIEEGIFYVMHRVDVQNHPELYKIGLDIGNEDCDFETRISQHEQSPCNAVFAEGYVTPTHSDCRLVDGLIKKFLVGSRVEFRCSCNSNHIEYYDDTALSIFERVEYWIYNNPTGEVCKIFFLYALQLNESVYHKLLCNGYMYWTELERVLLSPKIWDSVLLKTDLRTKEKFVNRA</sequence>
<gene>
    <name evidence="1" type="ORF">RCL2_001337200</name>
</gene>
<organism evidence="1 2">
    <name type="scientific">Rhizophagus clarus</name>
    <dbReference type="NCBI Taxonomy" id="94130"/>
    <lineage>
        <taxon>Eukaryota</taxon>
        <taxon>Fungi</taxon>
        <taxon>Fungi incertae sedis</taxon>
        <taxon>Mucoromycota</taxon>
        <taxon>Glomeromycotina</taxon>
        <taxon>Glomeromycetes</taxon>
        <taxon>Glomerales</taxon>
        <taxon>Glomeraceae</taxon>
        <taxon>Rhizophagus</taxon>
    </lineage>
</organism>
<reference evidence="1" key="1">
    <citation type="submission" date="2019-10" db="EMBL/GenBank/DDBJ databases">
        <title>Conservation and host-specific expression of non-tandemly repeated heterogenous ribosome RNA gene in arbuscular mycorrhizal fungi.</title>
        <authorList>
            <person name="Maeda T."/>
            <person name="Kobayashi Y."/>
            <person name="Nakagawa T."/>
            <person name="Ezawa T."/>
            <person name="Yamaguchi K."/>
            <person name="Bino T."/>
            <person name="Nishimoto Y."/>
            <person name="Shigenobu S."/>
            <person name="Kawaguchi M."/>
        </authorList>
    </citation>
    <scope>NUCLEOTIDE SEQUENCE</scope>
    <source>
        <strain evidence="1">HR1</strain>
    </source>
</reference>
<evidence type="ECO:0000313" key="2">
    <source>
        <dbReference type="Proteomes" id="UP000615446"/>
    </source>
</evidence>
<evidence type="ECO:0000313" key="1">
    <source>
        <dbReference type="EMBL" id="GES86311.1"/>
    </source>
</evidence>
<accession>A0A8H3LI58</accession>
<comment type="caution">
    <text evidence="1">The sequence shown here is derived from an EMBL/GenBank/DDBJ whole genome shotgun (WGS) entry which is preliminary data.</text>
</comment>
<dbReference type="OrthoDB" id="2304001at2759"/>
<dbReference type="AlphaFoldDB" id="A0A8H3LI58"/>
<name>A0A8H3LI58_9GLOM</name>
<evidence type="ECO:0008006" key="3">
    <source>
        <dbReference type="Google" id="ProtNLM"/>
    </source>
</evidence>
<dbReference type="Proteomes" id="UP000615446">
    <property type="component" value="Unassembled WGS sequence"/>
</dbReference>
<protein>
    <recommendedName>
        <fullName evidence="3">GIY-YIG nuclease family protein</fullName>
    </recommendedName>
</protein>
<proteinExistence type="predicted"/>
<dbReference type="EMBL" id="BLAL01000160">
    <property type="protein sequence ID" value="GES86311.1"/>
    <property type="molecule type" value="Genomic_DNA"/>
</dbReference>